<organism evidence="2 3">
    <name type="scientific">Mucisphaera calidilacus</name>
    <dbReference type="NCBI Taxonomy" id="2527982"/>
    <lineage>
        <taxon>Bacteria</taxon>
        <taxon>Pseudomonadati</taxon>
        <taxon>Planctomycetota</taxon>
        <taxon>Phycisphaerae</taxon>
        <taxon>Phycisphaerales</taxon>
        <taxon>Phycisphaeraceae</taxon>
        <taxon>Mucisphaera</taxon>
    </lineage>
</organism>
<keyword evidence="1" id="KW-0732">Signal</keyword>
<keyword evidence="3" id="KW-1185">Reference proteome</keyword>
<evidence type="ECO:0000313" key="3">
    <source>
        <dbReference type="Proteomes" id="UP000320386"/>
    </source>
</evidence>
<dbReference type="EMBL" id="CP036280">
    <property type="protein sequence ID" value="QDU71123.1"/>
    <property type="molecule type" value="Genomic_DNA"/>
</dbReference>
<evidence type="ECO:0000313" key="2">
    <source>
        <dbReference type="EMBL" id="QDU71123.1"/>
    </source>
</evidence>
<gene>
    <name evidence="2" type="ORF">Pan265_09720</name>
</gene>
<dbReference type="Proteomes" id="UP000320386">
    <property type="component" value="Chromosome"/>
</dbReference>
<evidence type="ECO:0000256" key="1">
    <source>
        <dbReference type="SAM" id="SignalP"/>
    </source>
</evidence>
<feature type="chain" id="PRO_5021728960" description="PEP-CTERM protein-sorting domain-containing protein" evidence="1">
    <location>
        <begin position="20"/>
        <end position="256"/>
    </location>
</feature>
<name>A0A518BVW4_9BACT</name>
<evidence type="ECO:0008006" key="4">
    <source>
        <dbReference type="Google" id="ProtNLM"/>
    </source>
</evidence>
<dbReference type="RefSeq" id="WP_236254696.1">
    <property type="nucleotide sequence ID" value="NZ_CP036280.1"/>
</dbReference>
<sequence precursor="true">MKIIASGMLCAALAATACAEPIIINTTGTAAGVSSGFGNVIGSEATLDVNVSPAGLVAMTLNRGSGTLNDTAVIYIDAVAGGVASTSGLTDTADGGRAAISGQGFGDETSHLNFAATFEADYAITIETAFSGLFAIGADPANHAFVAGVSTDGARDASDPSFGIAFDLTQIGLSLGDSFDFIVTYLNPNNAFRSDEFIGVTASTFTAGNIGNNLNQPAQLADGDFNTVTTAAPVPTPAAFAAGLTLLGITALRRNA</sequence>
<proteinExistence type="predicted"/>
<accession>A0A518BVW4</accession>
<protein>
    <recommendedName>
        <fullName evidence="4">PEP-CTERM protein-sorting domain-containing protein</fullName>
    </recommendedName>
</protein>
<dbReference type="AlphaFoldDB" id="A0A518BVW4"/>
<feature type="signal peptide" evidence="1">
    <location>
        <begin position="1"/>
        <end position="19"/>
    </location>
</feature>
<dbReference type="KEGG" id="mcad:Pan265_09720"/>
<reference evidence="2 3" key="1">
    <citation type="submission" date="2019-02" db="EMBL/GenBank/DDBJ databases">
        <title>Deep-cultivation of Planctomycetes and their phenomic and genomic characterization uncovers novel biology.</title>
        <authorList>
            <person name="Wiegand S."/>
            <person name="Jogler M."/>
            <person name="Boedeker C."/>
            <person name="Pinto D."/>
            <person name="Vollmers J."/>
            <person name="Rivas-Marin E."/>
            <person name="Kohn T."/>
            <person name="Peeters S.H."/>
            <person name="Heuer A."/>
            <person name="Rast P."/>
            <person name="Oberbeckmann S."/>
            <person name="Bunk B."/>
            <person name="Jeske O."/>
            <person name="Meyerdierks A."/>
            <person name="Storesund J.E."/>
            <person name="Kallscheuer N."/>
            <person name="Luecker S."/>
            <person name="Lage O.M."/>
            <person name="Pohl T."/>
            <person name="Merkel B.J."/>
            <person name="Hornburger P."/>
            <person name="Mueller R.-W."/>
            <person name="Bruemmer F."/>
            <person name="Labrenz M."/>
            <person name="Spormann A.M."/>
            <person name="Op den Camp H."/>
            <person name="Overmann J."/>
            <person name="Amann R."/>
            <person name="Jetten M.S.M."/>
            <person name="Mascher T."/>
            <person name="Medema M.H."/>
            <person name="Devos D.P."/>
            <person name="Kaster A.-K."/>
            <person name="Ovreas L."/>
            <person name="Rohde M."/>
            <person name="Galperin M.Y."/>
            <person name="Jogler C."/>
        </authorList>
    </citation>
    <scope>NUCLEOTIDE SEQUENCE [LARGE SCALE GENOMIC DNA]</scope>
    <source>
        <strain evidence="2 3">Pan265</strain>
    </source>
</reference>
<dbReference type="PROSITE" id="PS51257">
    <property type="entry name" value="PROKAR_LIPOPROTEIN"/>
    <property type="match status" value="1"/>
</dbReference>